<proteinExistence type="predicted"/>
<feature type="transmembrane region" description="Helical" evidence="1">
    <location>
        <begin position="6"/>
        <end position="27"/>
    </location>
</feature>
<evidence type="ECO:0000313" key="3">
    <source>
        <dbReference type="Proteomes" id="UP000028006"/>
    </source>
</evidence>
<organism evidence="2 3">
    <name type="scientific">Endozoicomonas montiporae</name>
    <dbReference type="NCBI Taxonomy" id="1027273"/>
    <lineage>
        <taxon>Bacteria</taxon>
        <taxon>Pseudomonadati</taxon>
        <taxon>Pseudomonadota</taxon>
        <taxon>Gammaproteobacteria</taxon>
        <taxon>Oceanospirillales</taxon>
        <taxon>Endozoicomonadaceae</taxon>
        <taxon>Endozoicomonas</taxon>
    </lineage>
</organism>
<dbReference type="EMBL" id="JOKG01000005">
    <property type="protein sequence ID" value="KEQ11882.1"/>
    <property type="molecule type" value="Genomic_DNA"/>
</dbReference>
<protein>
    <recommendedName>
        <fullName evidence="4">Twin transmembrane helix small protein</fullName>
    </recommendedName>
</protein>
<dbReference type="AlphaFoldDB" id="A0A081N0A9"/>
<dbReference type="eggNOG" id="ENOG5033AAQ">
    <property type="taxonomic scope" value="Bacteria"/>
</dbReference>
<keyword evidence="1" id="KW-1133">Transmembrane helix</keyword>
<comment type="caution">
    <text evidence="2">The sequence shown here is derived from an EMBL/GenBank/DDBJ whole genome shotgun (WGS) entry which is preliminary data.</text>
</comment>
<gene>
    <name evidence="2" type="ORF">GZ77_22440</name>
</gene>
<sequence>MWLKVIILILFFAVLVCLGRGLYYLVTDRSGSTRLLNSLTARITLTVLIMLIIVVAWLHGDIHSHAPWLYR</sequence>
<dbReference type="Pfam" id="PF11137">
    <property type="entry name" value="DUF2909"/>
    <property type="match status" value="1"/>
</dbReference>
<evidence type="ECO:0000256" key="1">
    <source>
        <dbReference type="SAM" id="Phobius"/>
    </source>
</evidence>
<keyword evidence="1" id="KW-0812">Transmembrane</keyword>
<reference evidence="2 3" key="1">
    <citation type="submission" date="2014-06" db="EMBL/GenBank/DDBJ databases">
        <title>Whole Genome Sequences of Three Symbiotic Endozoicomonas Bacteria.</title>
        <authorList>
            <person name="Neave M.J."/>
            <person name="Apprill A."/>
            <person name="Voolstra C.R."/>
        </authorList>
    </citation>
    <scope>NUCLEOTIDE SEQUENCE [LARGE SCALE GENOMIC DNA]</scope>
    <source>
        <strain evidence="2 3">LMG 24815</strain>
    </source>
</reference>
<accession>A0A081N0A9</accession>
<keyword evidence="3" id="KW-1185">Reference proteome</keyword>
<dbReference type="Proteomes" id="UP000028006">
    <property type="component" value="Unassembled WGS sequence"/>
</dbReference>
<keyword evidence="1" id="KW-0472">Membrane</keyword>
<evidence type="ECO:0008006" key="4">
    <source>
        <dbReference type="Google" id="ProtNLM"/>
    </source>
</evidence>
<dbReference type="InterPro" id="IPR021313">
    <property type="entry name" value="DUF2909"/>
</dbReference>
<feature type="transmembrane region" description="Helical" evidence="1">
    <location>
        <begin position="39"/>
        <end position="59"/>
    </location>
</feature>
<evidence type="ECO:0000313" key="2">
    <source>
        <dbReference type="EMBL" id="KEQ11882.1"/>
    </source>
</evidence>
<name>A0A081N0A9_9GAMM</name>
<dbReference type="RefSeq" id="WP_034879027.1">
    <property type="nucleotide sequence ID" value="NZ_JOKG01000005.1"/>
</dbReference>